<evidence type="ECO:0000313" key="11">
    <source>
        <dbReference type="Proteomes" id="UP000014500"/>
    </source>
</evidence>
<name>T1JG69_STRMM</name>
<dbReference type="AlphaFoldDB" id="T1JG69"/>
<dbReference type="STRING" id="126957.T1JG69"/>
<dbReference type="OMA" id="CNKRKPP"/>
<evidence type="ECO:0000256" key="6">
    <source>
        <dbReference type="ARBA" id="ARBA00022840"/>
    </source>
</evidence>
<dbReference type="PROSITE" id="PS50011">
    <property type="entry name" value="PROTEIN_KINASE_DOM"/>
    <property type="match status" value="1"/>
</dbReference>
<keyword evidence="6" id="KW-0067">ATP-binding</keyword>
<evidence type="ECO:0000256" key="7">
    <source>
        <dbReference type="ARBA" id="ARBA00047899"/>
    </source>
</evidence>
<comment type="catalytic activity">
    <reaction evidence="7">
        <text>L-threonyl-[protein] + ATP = O-phospho-L-threonyl-[protein] + ADP + H(+)</text>
        <dbReference type="Rhea" id="RHEA:46608"/>
        <dbReference type="Rhea" id="RHEA-COMP:11060"/>
        <dbReference type="Rhea" id="RHEA-COMP:11605"/>
        <dbReference type="ChEBI" id="CHEBI:15378"/>
        <dbReference type="ChEBI" id="CHEBI:30013"/>
        <dbReference type="ChEBI" id="CHEBI:30616"/>
        <dbReference type="ChEBI" id="CHEBI:61977"/>
        <dbReference type="ChEBI" id="CHEBI:456216"/>
        <dbReference type="EC" id="2.7.11.1"/>
    </reaction>
</comment>
<evidence type="ECO:0000256" key="8">
    <source>
        <dbReference type="ARBA" id="ARBA00048679"/>
    </source>
</evidence>
<dbReference type="GO" id="GO:0005524">
    <property type="term" value="F:ATP binding"/>
    <property type="evidence" value="ECO:0007669"/>
    <property type="project" value="UniProtKB-KW"/>
</dbReference>
<dbReference type="PhylomeDB" id="T1JG69"/>
<dbReference type="InterPro" id="IPR000719">
    <property type="entry name" value="Prot_kinase_dom"/>
</dbReference>
<dbReference type="PANTHER" id="PTHR22983:SF6">
    <property type="entry name" value="SERINE_THREONINE-PROTEIN KINASE 36"/>
    <property type="match status" value="1"/>
</dbReference>
<dbReference type="InterPro" id="IPR011009">
    <property type="entry name" value="Kinase-like_dom_sf"/>
</dbReference>
<dbReference type="GO" id="GO:0007224">
    <property type="term" value="P:smoothened signaling pathway"/>
    <property type="evidence" value="ECO:0007669"/>
    <property type="project" value="TreeGrafter"/>
</dbReference>
<dbReference type="PANTHER" id="PTHR22983">
    <property type="entry name" value="PROTEIN KINASE RELATED"/>
    <property type="match status" value="1"/>
</dbReference>
<evidence type="ECO:0000256" key="1">
    <source>
        <dbReference type="ARBA" id="ARBA00012513"/>
    </source>
</evidence>
<sequence>MEVLAFAHARFQARVRVVVAARREGSFGRVYKARRKYSGQIVAMKCIPKIGKSEKELRSLRQEFEIMHNLHHPNIILMLDSFETKNEIIAVTDYAEGELYQILDDERIGEEQIKSIACQLISALFYLHSHRILHRDSIMYGARTYRGETLRSLGRFVVDLSLGCILYELYVGKPPFCTNSIFKLVKLITTDPVRWIPEMNPLFKDLLQGLLTKDPSRRLGWPELLRHPFVASGIVIVQDDDVYAVSAGIYAE</sequence>
<dbReference type="EC" id="2.7.11.1" evidence="1"/>
<feature type="domain" description="Protein kinase" evidence="9">
    <location>
        <begin position="16"/>
        <end position="252"/>
    </location>
</feature>
<dbReference type="GO" id="GO:0004674">
    <property type="term" value="F:protein serine/threonine kinase activity"/>
    <property type="evidence" value="ECO:0007669"/>
    <property type="project" value="UniProtKB-KW"/>
</dbReference>
<evidence type="ECO:0000259" key="9">
    <source>
        <dbReference type="PROSITE" id="PS50011"/>
    </source>
</evidence>
<comment type="catalytic activity">
    <reaction evidence="8">
        <text>L-seryl-[protein] + ATP = O-phospho-L-seryl-[protein] + ADP + H(+)</text>
        <dbReference type="Rhea" id="RHEA:17989"/>
        <dbReference type="Rhea" id="RHEA-COMP:9863"/>
        <dbReference type="Rhea" id="RHEA-COMP:11604"/>
        <dbReference type="ChEBI" id="CHEBI:15378"/>
        <dbReference type="ChEBI" id="CHEBI:29999"/>
        <dbReference type="ChEBI" id="CHEBI:30616"/>
        <dbReference type="ChEBI" id="CHEBI:83421"/>
        <dbReference type="ChEBI" id="CHEBI:456216"/>
        <dbReference type="EC" id="2.7.11.1"/>
    </reaction>
</comment>
<dbReference type="GO" id="GO:0005737">
    <property type="term" value="C:cytoplasm"/>
    <property type="evidence" value="ECO:0007669"/>
    <property type="project" value="UniProtKB-ARBA"/>
</dbReference>
<keyword evidence="2" id="KW-0723">Serine/threonine-protein kinase</keyword>
<dbReference type="Gene3D" id="1.10.510.10">
    <property type="entry name" value="Transferase(Phosphotransferase) domain 1"/>
    <property type="match status" value="2"/>
</dbReference>
<dbReference type="EMBL" id="JH432193">
    <property type="status" value="NOT_ANNOTATED_CDS"/>
    <property type="molecule type" value="Genomic_DNA"/>
</dbReference>
<dbReference type="HOGENOM" id="CLU_000288_63_0_1"/>
<dbReference type="EnsemblMetazoa" id="SMAR012839-RA">
    <property type="protein sequence ID" value="SMAR012839-PA"/>
    <property type="gene ID" value="SMAR012839"/>
</dbReference>
<dbReference type="Proteomes" id="UP000014500">
    <property type="component" value="Unassembled WGS sequence"/>
</dbReference>
<evidence type="ECO:0000256" key="3">
    <source>
        <dbReference type="ARBA" id="ARBA00022679"/>
    </source>
</evidence>
<evidence type="ECO:0000313" key="10">
    <source>
        <dbReference type="EnsemblMetazoa" id="SMAR012839-PA"/>
    </source>
</evidence>
<reference evidence="11" key="1">
    <citation type="submission" date="2011-05" db="EMBL/GenBank/DDBJ databases">
        <authorList>
            <person name="Richards S.R."/>
            <person name="Qu J."/>
            <person name="Jiang H."/>
            <person name="Jhangiani S.N."/>
            <person name="Agravi P."/>
            <person name="Goodspeed R."/>
            <person name="Gross S."/>
            <person name="Mandapat C."/>
            <person name="Jackson L."/>
            <person name="Mathew T."/>
            <person name="Pu L."/>
            <person name="Thornton R."/>
            <person name="Saada N."/>
            <person name="Wilczek-Boney K.B."/>
            <person name="Lee S."/>
            <person name="Kovar C."/>
            <person name="Wu Y."/>
            <person name="Scherer S.E."/>
            <person name="Worley K.C."/>
            <person name="Muzny D.M."/>
            <person name="Gibbs R."/>
        </authorList>
    </citation>
    <scope>NUCLEOTIDE SEQUENCE</scope>
    <source>
        <strain evidence="11">Brora</strain>
    </source>
</reference>
<evidence type="ECO:0000256" key="5">
    <source>
        <dbReference type="ARBA" id="ARBA00022777"/>
    </source>
</evidence>
<evidence type="ECO:0000256" key="2">
    <source>
        <dbReference type="ARBA" id="ARBA00022527"/>
    </source>
</evidence>
<keyword evidence="5" id="KW-0418">Kinase</keyword>
<dbReference type="eggNOG" id="KOG0597">
    <property type="taxonomic scope" value="Eukaryota"/>
</dbReference>
<dbReference type="Pfam" id="PF00069">
    <property type="entry name" value="Pkinase"/>
    <property type="match status" value="2"/>
</dbReference>
<keyword evidence="4" id="KW-0547">Nucleotide-binding</keyword>
<reference evidence="10" key="2">
    <citation type="submission" date="2015-02" db="UniProtKB">
        <authorList>
            <consortium name="EnsemblMetazoa"/>
        </authorList>
    </citation>
    <scope>IDENTIFICATION</scope>
</reference>
<keyword evidence="11" id="KW-1185">Reference proteome</keyword>
<dbReference type="SUPFAM" id="SSF56112">
    <property type="entry name" value="Protein kinase-like (PK-like)"/>
    <property type="match status" value="1"/>
</dbReference>
<organism evidence="10 11">
    <name type="scientific">Strigamia maritima</name>
    <name type="common">European centipede</name>
    <name type="synonym">Geophilus maritimus</name>
    <dbReference type="NCBI Taxonomy" id="126957"/>
    <lineage>
        <taxon>Eukaryota</taxon>
        <taxon>Metazoa</taxon>
        <taxon>Ecdysozoa</taxon>
        <taxon>Arthropoda</taxon>
        <taxon>Myriapoda</taxon>
        <taxon>Chilopoda</taxon>
        <taxon>Pleurostigmophora</taxon>
        <taxon>Geophilomorpha</taxon>
        <taxon>Linotaeniidae</taxon>
        <taxon>Strigamia</taxon>
    </lineage>
</organism>
<keyword evidence="3" id="KW-0808">Transferase</keyword>
<accession>T1JG69</accession>
<evidence type="ECO:0000256" key="4">
    <source>
        <dbReference type="ARBA" id="ARBA00022741"/>
    </source>
</evidence>
<proteinExistence type="predicted"/>
<protein>
    <recommendedName>
        <fullName evidence="1">non-specific serine/threonine protein kinase</fullName>
        <ecNumber evidence="1">2.7.11.1</ecNumber>
    </recommendedName>
</protein>